<accession>A0A4C1UCU3</accession>
<proteinExistence type="predicted"/>
<keyword evidence="2" id="KW-1185">Reference proteome</keyword>
<evidence type="ECO:0000313" key="1">
    <source>
        <dbReference type="EMBL" id="GBP24179.1"/>
    </source>
</evidence>
<sequence>MKAQCVKRSTLLGKENRKRQSESECVALERMRVVCLLQASASVSNEPYQPTVGACPPTNFYFGCRDAHLTPFPLARCVSRTADDNYLLNGDNNRTDKLNVFSELRSRRCDFT</sequence>
<gene>
    <name evidence="1" type="ORF">EVAR_10403_1</name>
</gene>
<comment type="caution">
    <text evidence="1">The sequence shown here is derived from an EMBL/GenBank/DDBJ whole genome shotgun (WGS) entry which is preliminary data.</text>
</comment>
<organism evidence="1 2">
    <name type="scientific">Eumeta variegata</name>
    <name type="common">Bagworm moth</name>
    <name type="synonym">Eumeta japonica</name>
    <dbReference type="NCBI Taxonomy" id="151549"/>
    <lineage>
        <taxon>Eukaryota</taxon>
        <taxon>Metazoa</taxon>
        <taxon>Ecdysozoa</taxon>
        <taxon>Arthropoda</taxon>
        <taxon>Hexapoda</taxon>
        <taxon>Insecta</taxon>
        <taxon>Pterygota</taxon>
        <taxon>Neoptera</taxon>
        <taxon>Endopterygota</taxon>
        <taxon>Lepidoptera</taxon>
        <taxon>Glossata</taxon>
        <taxon>Ditrysia</taxon>
        <taxon>Tineoidea</taxon>
        <taxon>Psychidae</taxon>
        <taxon>Oiketicinae</taxon>
        <taxon>Eumeta</taxon>
    </lineage>
</organism>
<dbReference type="EMBL" id="BGZK01000158">
    <property type="protein sequence ID" value="GBP24179.1"/>
    <property type="molecule type" value="Genomic_DNA"/>
</dbReference>
<evidence type="ECO:0000313" key="2">
    <source>
        <dbReference type="Proteomes" id="UP000299102"/>
    </source>
</evidence>
<dbReference type="AlphaFoldDB" id="A0A4C1UCU3"/>
<protein>
    <submittedName>
        <fullName evidence="1">Uncharacterized protein</fullName>
    </submittedName>
</protein>
<dbReference type="Proteomes" id="UP000299102">
    <property type="component" value="Unassembled WGS sequence"/>
</dbReference>
<name>A0A4C1UCU3_EUMVA</name>
<reference evidence="1 2" key="1">
    <citation type="journal article" date="2019" name="Commun. Biol.">
        <title>The bagworm genome reveals a unique fibroin gene that provides high tensile strength.</title>
        <authorList>
            <person name="Kono N."/>
            <person name="Nakamura H."/>
            <person name="Ohtoshi R."/>
            <person name="Tomita M."/>
            <person name="Numata K."/>
            <person name="Arakawa K."/>
        </authorList>
    </citation>
    <scope>NUCLEOTIDE SEQUENCE [LARGE SCALE GENOMIC DNA]</scope>
</reference>